<dbReference type="Proteomes" id="UP000295247">
    <property type="component" value="Unassembled WGS sequence"/>
</dbReference>
<evidence type="ECO:0000313" key="1">
    <source>
        <dbReference type="EMBL" id="TCW32550.1"/>
    </source>
</evidence>
<protein>
    <submittedName>
        <fullName evidence="1">Uncharacterized protein DUF2835</fullName>
    </submittedName>
</protein>
<accession>A0A4R4A523</accession>
<reference evidence="1 2" key="1">
    <citation type="submission" date="2019-03" db="EMBL/GenBank/DDBJ databases">
        <title>Genomic Encyclopedia of Type Strains, Phase IV (KMG-IV): sequencing the most valuable type-strain genomes for metagenomic binning, comparative biology and taxonomic classification.</title>
        <authorList>
            <person name="Goeker M."/>
        </authorList>
    </citation>
    <scope>NUCLEOTIDE SEQUENCE [LARGE SCALE GENOMIC DNA]</scope>
    <source>
        <strain evidence="1 2">DSM 203</strain>
    </source>
</reference>
<dbReference type="InterPro" id="IPR021363">
    <property type="entry name" value="DUF2835"/>
</dbReference>
<comment type="caution">
    <text evidence="1">The sequence shown here is derived from an EMBL/GenBank/DDBJ whole genome shotgun (WGS) entry which is preliminary data.</text>
</comment>
<sequence length="81" mass="9196">MQRYYFTLDIPASEYLRYYSGAAARVLVKVHDGRTLSLPAVNLRRFVTNAGIRGAFCLTVDDDQRFVSLERQDRATPGVRA</sequence>
<dbReference type="AlphaFoldDB" id="A0A4R4A523"/>
<name>A0A4R4A523_MARGR</name>
<organism evidence="1 2">
    <name type="scientific">Marichromatium gracile</name>
    <name type="common">Chromatium gracile</name>
    <dbReference type="NCBI Taxonomy" id="1048"/>
    <lineage>
        <taxon>Bacteria</taxon>
        <taxon>Pseudomonadati</taxon>
        <taxon>Pseudomonadota</taxon>
        <taxon>Gammaproteobacteria</taxon>
        <taxon>Chromatiales</taxon>
        <taxon>Chromatiaceae</taxon>
        <taxon>Marichromatium</taxon>
    </lineage>
</organism>
<gene>
    <name evidence="1" type="ORF">EDC29_11820</name>
</gene>
<dbReference type="Pfam" id="PF11197">
    <property type="entry name" value="DUF2835"/>
    <property type="match status" value="1"/>
</dbReference>
<evidence type="ECO:0000313" key="2">
    <source>
        <dbReference type="Proteomes" id="UP000295247"/>
    </source>
</evidence>
<dbReference type="EMBL" id="SMDC01000018">
    <property type="protein sequence ID" value="TCW32550.1"/>
    <property type="molecule type" value="Genomic_DNA"/>
</dbReference>
<dbReference type="RefSeq" id="WP_123142357.1">
    <property type="nucleotide sequence ID" value="NZ_NRRH01000010.1"/>
</dbReference>
<proteinExistence type="predicted"/>